<feature type="transmembrane region" description="Helical" evidence="1">
    <location>
        <begin position="773"/>
        <end position="793"/>
    </location>
</feature>
<feature type="transmembrane region" description="Helical" evidence="1">
    <location>
        <begin position="614"/>
        <end position="634"/>
    </location>
</feature>
<dbReference type="PANTHER" id="PTHR11319">
    <property type="entry name" value="G PROTEIN-COUPLED RECEPTOR-RELATED"/>
    <property type="match status" value="1"/>
</dbReference>
<protein>
    <submittedName>
        <fullName evidence="2">Transmembrane protein, putative</fullName>
    </submittedName>
</protein>
<feature type="transmembrane region" description="Helical" evidence="1">
    <location>
        <begin position="717"/>
        <end position="737"/>
    </location>
</feature>
<dbReference type="RefSeq" id="XP_012651203.1">
    <property type="nucleotide sequence ID" value="XM_012795749.1"/>
</dbReference>
<dbReference type="EMBL" id="GG662841">
    <property type="protein sequence ID" value="EWS76244.1"/>
    <property type="molecule type" value="Genomic_DNA"/>
</dbReference>
<feature type="transmembrane region" description="Helical" evidence="1">
    <location>
        <begin position="805"/>
        <end position="830"/>
    </location>
</feature>
<evidence type="ECO:0000313" key="3">
    <source>
        <dbReference type="Proteomes" id="UP000009168"/>
    </source>
</evidence>
<keyword evidence="1" id="KW-0472">Membrane</keyword>
<proteinExistence type="predicted"/>
<evidence type="ECO:0000256" key="1">
    <source>
        <dbReference type="SAM" id="Phobius"/>
    </source>
</evidence>
<dbReference type="InParanoid" id="W7XLG4"/>
<feature type="transmembrane region" description="Helical" evidence="1">
    <location>
        <begin position="743"/>
        <end position="761"/>
    </location>
</feature>
<dbReference type="SUPFAM" id="SSF51126">
    <property type="entry name" value="Pectin lyase-like"/>
    <property type="match status" value="1"/>
</dbReference>
<reference evidence="3" key="1">
    <citation type="journal article" date="2006" name="PLoS Biol.">
        <title>Macronuclear genome sequence of the ciliate Tetrahymena thermophila, a model eukaryote.</title>
        <authorList>
            <person name="Eisen J.A."/>
            <person name="Coyne R.S."/>
            <person name="Wu M."/>
            <person name="Wu D."/>
            <person name="Thiagarajan M."/>
            <person name="Wortman J.R."/>
            <person name="Badger J.H."/>
            <person name="Ren Q."/>
            <person name="Amedeo P."/>
            <person name="Jones K.M."/>
            <person name="Tallon L.J."/>
            <person name="Delcher A.L."/>
            <person name="Salzberg S.L."/>
            <person name="Silva J.C."/>
            <person name="Haas B.J."/>
            <person name="Majoros W.H."/>
            <person name="Farzad M."/>
            <person name="Carlton J.M."/>
            <person name="Smith R.K. Jr."/>
            <person name="Garg J."/>
            <person name="Pearlman R.E."/>
            <person name="Karrer K.M."/>
            <person name="Sun L."/>
            <person name="Manning G."/>
            <person name="Elde N.C."/>
            <person name="Turkewitz A.P."/>
            <person name="Asai D.J."/>
            <person name="Wilkes D.E."/>
            <person name="Wang Y."/>
            <person name="Cai H."/>
            <person name="Collins K."/>
            <person name="Stewart B.A."/>
            <person name="Lee S.R."/>
            <person name="Wilamowska K."/>
            <person name="Weinberg Z."/>
            <person name="Ruzzo W.L."/>
            <person name="Wloga D."/>
            <person name="Gaertig J."/>
            <person name="Frankel J."/>
            <person name="Tsao C.-C."/>
            <person name="Gorovsky M.A."/>
            <person name="Keeling P.J."/>
            <person name="Waller R.F."/>
            <person name="Patron N.J."/>
            <person name="Cherry J.M."/>
            <person name="Stover N.A."/>
            <person name="Krieger C.J."/>
            <person name="del Toro C."/>
            <person name="Ryder H.F."/>
            <person name="Williamson S.C."/>
            <person name="Barbeau R.A."/>
            <person name="Hamilton E.P."/>
            <person name="Orias E."/>
        </authorList>
    </citation>
    <scope>NUCLEOTIDE SEQUENCE [LARGE SCALE GENOMIC DNA]</scope>
    <source>
        <strain evidence="3">SB210</strain>
    </source>
</reference>
<gene>
    <name evidence="2" type="ORF">TTHERM_000810503</name>
</gene>
<dbReference type="AlphaFoldDB" id="W7XLG4"/>
<dbReference type="OrthoDB" id="327963at2759"/>
<feature type="transmembrane region" description="Helical" evidence="1">
    <location>
        <begin position="577"/>
        <end position="602"/>
    </location>
</feature>
<keyword evidence="1" id="KW-1133">Transmembrane helix</keyword>
<organism evidence="2 3">
    <name type="scientific">Tetrahymena thermophila (strain SB210)</name>
    <dbReference type="NCBI Taxonomy" id="312017"/>
    <lineage>
        <taxon>Eukaryota</taxon>
        <taxon>Sar</taxon>
        <taxon>Alveolata</taxon>
        <taxon>Ciliophora</taxon>
        <taxon>Intramacronucleata</taxon>
        <taxon>Oligohymenophorea</taxon>
        <taxon>Hymenostomatida</taxon>
        <taxon>Tetrahymenina</taxon>
        <taxon>Tetrahymenidae</taxon>
        <taxon>Tetrahymena</taxon>
    </lineage>
</organism>
<name>W7XLG4_TETTS</name>
<sequence length="999" mass="115899">MEFINIDVLILDNIQVQNILFYDNMHSSIIIIDQCNDITINNSHFINNTNTIGTGGSIYATDNQSIQIKNTVFKLNQCQSQNGGALSIKNNIEMATLTIQKSAFIDNQAQFSTGGAINLVNSNLVMKNSVVSSNKALIGGGIYYQQIIPDFVLDLMKKIYNNNIFTQNFAKLYGNNLGSTLRSIKINLKDIETSRKTQIIENQNNQIYINQFLSGDEINFNKIQLLDEEDNPIFIPNDGNYTNTQQYSNDVQSILQQISVSLQWDQSTQQIQCLGELQSKQFTNDGFKLNAQIMYKPNNQMILQVVSNLFPKFSDSKGNVYLKQYQLYKNITISFNSCQLGQITKQQSNSIVCEDCPEGKYSLNLLDTSCLQCPDSAIKCYQSTILLKNGYWRENEQTDQIIYCNFHPNSCQAESKLSKEYCIAGYKGPLCYSCDTYGEKWGKRYQQIFSQGECFSCEGNSYIIIIQNLVLFIIIFYYIFALLRNIINKQQAKLAGYFITKMDLVYLGSTLRQQDKPQIISKILTDHLHILSLLSFFNFNIPNYFKIPIQVSGNSMSLTSKSIDCFFSRYPNLKPLWFYQSLWSLCLPLSVLSLYLILGFILRYLKKNTNIFKYLNTACIFIYLYFYPMIIMLFSRSLNCLQIGNKSYLDLDVNILCYDPQYHKPYVIFYCIPLLVFWAIIVPLFLFLKIRNGKMKKWSIFIEIKYSFIFAGYKEKYYYWEFAKLFYKSILILVATLLQQNPFLKFSMLNALILLQIYITFKTKPFAIQNFNNLLQRSAILCALSLNLTQIIANVGNMHFVLEAILITLLIFPNLQFITQLVIGICLVTIQNDRQKRSRMQNCLLYFIQKFPSLFENIQVQQGQIKYFKQHSFFNQESLQEHFHLQRNQILSPKLEKQQQTNRFTLLSGSETIIGQHKKVNSLKSMREKWTYYTRKTKESPISIPQFDSQDIIQNTQKEIALTETGNLQTYTCNDEFGIQLTSDHKLNKNIKQYLSIKQ</sequence>
<dbReference type="GeneID" id="24440768"/>
<dbReference type="PANTHER" id="PTHR11319:SF35">
    <property type="entry name" value="OUTER MEMBRANE PROTEIN PMPC-RELATED"/>
    <property type="match status" value="1"/>
</dbReference>
<dbReference type="KEGG" id="tet:TTHERM_000810503"/>
<dbReference type="Proteomes" id="UP000009168">
    <property type="component" value="Unassembled WGS sequence"/>
</dbReference>
<dbReference type="InterPro" id="IPR011050">
    <property type="entry name" value="Pectin_lyase_fold/virulence"/>
</dbReference>
<evidence type="ECO:0000313" key="2">
    <source>
        <dbReference type="EMBL" id="EWS76244.1"/>
    </source>
</evidence>
<keyword evidence="3" id="KW-1185">Reference proteome</keyword>
<keyword evidence="1 2" id="KW-0812">Transmembrane</keyword>
<accession>W7XLG4</accession>
<feature type="transmembrane region" description="Helical" evidence="1">
    <location>
        <begin position="667"/>
        <end position="688"/>
    </location>
</feature>
<feature type="transmembrane region" description="Helical" evidence="1">
    <location>
        <begin position="462"/>
        <end position="483"/>
    </location>
</feature>